<evidence type="ECO:0000256" key="1">
    <source>
        <dbReference type="ARBA" id="ARBA00004123"/>
    </source>
</evidence>
<evidence type="ECO:0000256" key="7">
    <source>
        <dbReference type="ARBA" id="ARBA00022691"/>
    </source>
</evidence>
<keyword evidence="5" id="KW-0489">Methyltransferase</keyword>
<proteinExistence type="inferred from homology"/>
<dbReference type="Pfam" id="PF10294">
    <property type="entry name" value="Methyltransf_16"/>
    <property type="match status" value="1"/>
</dbReference>
<dbReference type="Proteomes" id="UP000053237">
    <property type="component" value="Unassembled WGS sequence"/>
</dbReference>
<keyword evidence="4" id="KW-0963">Cytoplasm</keyword>
<evidence type="ECO:0000313" key="10">
    <source>
        <dbReference type="EMBL" id="CCI40586.1"/>
    </source>
</evidence>
<dbReference type="InParanoid" id="A0A024G205"/>
<evidence type="ECO:0000256" key="4">
    <source>
        <dbReference type="ARBA" id="ARBA00022490"/>
    </source>
</evidence>
<dbReference type="FunCoup" id="A0A024G205">
    <property type="interactions" value="436"/>
</dbReference>
<keyword evidence="11" id="KW-1185">Reference proteome</keyword>
<dbReference type="CDD" id="cd02440">
    <property type="entry name" value="AdoMet_MTases"/>
    <property type="match status" value="1"/>
</dbReference>
<dbReference type="Gene3D" id="3.40.50.150">
    <property type="entry name" value="Vaccinia Virus protein VP39"/>
    <property type="match status" value="1"/>
</dbReference>
<organism evidence="10 11">
    <name type="scientific">Albugo candida</name>
    <dbReference type="NCBI Taxonomy" id="65357"/>
    <lineage>
        <taxon>Eukaryota</taxon>
        <taxon>Sar</taxon>
        <taxon>Stramenopiles</taxon>
        <taxon>Oomycota</taxon>
        <taxon>Peronosporomycetes</taxon>
        <taxon>Albuginales</taxon>
        <taxon>Albuginaceae</taxon>
        <taxon>Albugo</taxon>
    </lineage>
</organism>
<evidence type="ECO:0000256" key="6">
    <source>
        <dbReference type="ARBA" id="ARBA00022679"/>
    </source>
</evidence>
<keyword evidence="6" id="KW-0808">Transferase</keyword>
<dbReference type="SUPFAM" id="SSF53335">
    <property type="entry name" value="S-adenosyl-L-methionine-dependent methyltransferases"/>
    <property type="match status" value="1"/>
</dbReference>
<dbReference type="EMBL" id="CAIX01000010">
    <property type="protein sequence ID" value="CCI40586.1"/>
    <property type="molecule type" value="Genomic_DNA"/>
</dbReference>
<dbReference type="EC" id="2.1.1.85" evidence="3"/>
<dbReference type="InterPro" id="IPR019410">
    <property type="entry name" value="Methyltransf_16"/>
</dbReference>
<accession>A0A024G205</accession>
<evidence type="ECO:0000256" key="9">
    <source>
        <dbReference type="ARBA" id="ARBA00038126"/>
    </source>
</evidence>
<dbReference type="PANTHER" id="PTHR14614:SF39">
    <property type="entry name" value="HISTIDINE PROTEIN METHYLTRANSFERASE 1 HOMOLOG"/>
    <property type="match status" value="1"/>
</dbReference>
<dbReference type="GO" id="GO:0005737">
    <property type="term" value="C:cytoplasm"/>
    <property type="evidence" value="ECO:0007669"/>
    <property type="project" value="UniProtKB-SubCell"/>
</dbReference>
<evidence type="ECO:0000313" key="11">
    <source>
        <dbReference type="Proteomes" id="UP000053237"/>
    </source>
</evidence>
<dbReference type="STRING" id="65357.A0A024G205"/>
<comment type="similarity">
    <text evidence="9">Belongs to the methyltransferase superfamily. METTL18 family.</text>
</comment>
<dbReference type="GO" id="GO:0032259">
    <property type="term" value="P:methylation"/>
    <property type="evidence" value="ECO:0007669"/>
    <property type="project" value="UniProtKB-KW"/>
</dbReference>
<comment type="caution">
    <text evidence="10">The sequence shown here is derived from an EMBL/GenBank/DDBJ whole genome shotgun (WGS) entry which is preliminary data.</text>
</comment>
<evidence type="ECO:0000256" key="8">
    <source>
        <dbReference type="ARBA" id="ARBA00023242"/>
    </source>
</evidence>
<gene>
    <name evidence="10" type="ORF">BN9_013700</name>
</gene>
<sequence>MRAFTFDFDVDDAPCSHSDIEEKGKEESYPSVRNLEIHQEEKGARVEWTSGSFDYAAIPFSLVRVPQSTSSADTEEHCVVDSKSIRFQVVDTSDPKVLEKAESMQTILISSDINTNIDLIMNIGGFKIWECSLDLVAYLNEIVSKGYVIPSHVMELGCGHGLPGIYALKNGAERVTFTDYNREVLSLITIPNLVKNMRLPIEQLRDRVSLYAGSWESVTKYIRDNEQQCRTRYQADLILSAETLYTENVTSDLYQMIKRHLQVSNPKAIALVASKRYYFGTGGSVKHFLDLVNNDNANLEAKVVWCADNHRSNIREIVRVKAK</sequence>
<evidence type="ECO:0000256" key="2">
    <source>
        <dbReference type="ARBA" id="ARBA00004496"/>
    </source>
</evidence>
<dbReference type="InterPro" id="IPR029063">
    <property type="entry name" value="SAM-dependent_MTases_sf"/>
</dbReference>
<dbReference type="PANTHER" id="PTHR14614">
    <property type="entry name" value="HEPATOCELLULAR CARCINOMA-ASSOCIATED ANTIGEN"/>
    <property type="match status" value="1"/>
</dbReference>
<evidence type="ECO:0000256" key="5">
    <source>
        <dbReference type="ARBA" id="ARBA00022603"/>
    </source>
</evidence>
<dbReference type="OrthoDB" id="1723750at2759"/>
<dbReference type="GO" id="GO:0005634">
    <property type="term" value="C:nucleus"/>
    <property type="evidence" value="ECO:0007669"/>
    <property type="project" value="UniProtKB-SubCell"/>
</dbReference>
<protein>
    <recommendedName>
        <fullName evidence="3">protein-histidine N-methyltransferase</fullName>
        <ecNumber evidence="3">2.1.1.85</ecNumber>
    </recommendedName>
</protein>
<dbReference type="GO" id="GO:0018064">
    <property type="term" value="F:protein-L-histidine N-tele-methyltransferase activity"/>
    <property type="evidence" value="ECO:0007669"/>
    <property type="project" value="UniProtKB-EC"/>
</dbReference>
<evidence type="ECO:0000256" key="3">
    <source>
        <dbReference type="ARBA" id="ARBA00012533"/>
    </source>
</evidence>
<comment type="subcellular location">
    <subcellularLocation>
        <location evidence="2">Cytoplasm</location>
    </subcellularLocation>
    <subcellularLocation>
        <location evidence="1">Nucleus</location>
    </subcellularLocation>
</comment>
<dbReference type="AlphaFoldDB" id="A0A024G205"/>
<keyword evidence="8" id="KW-0539">Nucleus</keyword>
<name>A0A024G205_9STRA</name>
<keyword evidence="7" id="KW-0949">S-adenosyl-L-methionine</keyword>
<reference evidence="10 11" key="1">
    <citation type="submission" date="2012-05" db="EMBL/GenBank/DDBJ databases">
        <title>Recombination and specialization in a pathogen metapopulation.</title>
        <authorList>
            <person name="Gardiner A."/>
            <person name="Kemen E."/>
            <person name="Schultz-Larsen T."/>
            <person name="MacLean D."/>
            <person name="Van Oosterhout C."/>
            <person name="Jones J.D.G."/>
        </authorList>
    </citation>
    <scope>NUCLEOTIDE SEQUENCE [LARGE SCALE GENOMIC DNA]</scope>
    <source>
        <strain evidence="10 11">Ac Nc2</strain>
    </source>
</reference>